<dbReference type="InterPro" id="IPR051157">
    <property type="entry name" value="PDH/Transketolase"/>
</dbReference>
<dbReference type="InterPro" id="IPR029061">
    <property type="entry name" value="THDP-binding"/>
</dbReference>
<dbReference type="InterPro" id="IPR009014">
    <property type="entry name" value="Transketo_C/PFOR_II"/>
</dbReference>
<dbReference type="AlphaFoldDB" id="A0A2I0V5R5"/>
<dbReference type="InterPro" id="IPR033248">
    <property type="entry name" value="Transketolase_C"/>
</dbReference>
<gene>
    <name evidence="5" type="ORF">CRI88_04665</name>
</gene>
<evidence type="ECO:0000259" key="4">
    <source>
        <dbReference type="SMART" id="SM00861"/>
    </source>
</evidence>
<dbReference type="SUPFAM" id="SSF52518">
    <property type="entry name" value="Thiamin diphosphate-binding fold (THDP-binding)"/>
    <property type="match status" value="1"/>
</dbReference>
<dbReference type="FunFam" id="3.40.50.970:FF:000129">
    <property type="entry name" value="Transketolase"/>
    <property type="match status" value="1"/>
</dbReference>
<dbReference type="Proteomes" id="UP000234956">
    <property type="component" value="Unassembled WGS sequence"/>
</dbReference>
<protein>
    <submittedName>
        <fullName evidence="5">Transketolase</fullName>
    </submittedName>
</protein>
<dbReference type="Pfam" id="PF02780">
    <property type="entry name" value="Transketolase_C"/>
    <property type="match status" value="1"/>
</dbReference>
<comment type="caution">
    <text evidence="5">The sequence shown here is derived from an EMBL/GenBank/DDBJ whole genome shotgun (WGS) entry which is preliminary data.</text>
</comment>
<evidence type="ECO:0000256" key="2">
    <source>
        <dbReference type="ARBA" id="ARBA00007131"/>
    </source>
</evidence>
<dbReference type="Gene3D" id="3.40.50.920">
    <property type="match status" value="1"/>
</dbReference>
<dbReference type="SUPFAM" id="SSF52922">
    <property type="entry name" value="TK C-terminal domain-like"/>
    <property type="match status" value="1"/>
</dbReference>
<dbReference type="Pfam" id="PF02779">
    <property type="entry name" value="Transket_pyr"/>
    <property type="match status" value="1"/>
</dbReference>
<accession>A0A2I0V5R5</accession>
<dbReference type="CDD" id="cd07033">
    <property type="entry name" value="TPP_PYR_DXS_TK_like"/>
    <property type="match status" value="1"/>
</dbReference>
<name>A0A2I0V5R5_9BACI</name>
<dbReference type="RefSeq" id="WP_089934798.1">
    <property type="nucleotide sequence ID" value="NZ_PDFK01000001.1"/>
</dbReference>
<dbReference type="SMART" id="SM00861">
    <property type="entry name" value="Transket_pyr"/>
    <property type="match status" value="1"/>
</dbReference>
<reference evidence="5 6" key="1">
    <citation type="submission" date="2017-10" db="EMBL/GenBank/DDBJ databases">
        <title>Draft genome of Lysinibacillus fusiformis strain Juneja, a laboratory-derived pathogen of Drosophila melanogaster.</title>
        <authorList>
            <person name="Smith B.R."/>
            <person name="Unckless R.L."/>
        </authorList>
    </citation>
    <scope>NUCLEOTIDE SEQUENCE [LARGE SCALE GENOMIC DNA]</scope>
    <source>
        <strain evidence="5 6">Juneja</strain>
    </source>
</reference>
<dbReference type="PANTHER" id="PTHR43825:SF1">
    <property type="entry name" value="TRANSKETOLASE-LIKE PYRIMIDINE-BINDING DOMAIN-CONTAINING PROTEIN"/>
    <property type="match status" value="1"/>
</dbReference>
<evidence type="ECO:0000313" key="5">
    <source>
        <dbReference type="EMBL" id="PKU53618.1"/>
    </source>
</evidence>
<organism evidence="5 6">
    <name type="scientific">Lysinibacillus fusiformis</name>
    <dbReference type="NCBI Taxonomy" id="28031"/>
    <lineage>
        <taxon>Bacteria</taxon>
        <taxon>Bacillati</taxon>
        <taxon>Bacillota</taxon>
        <taxon>Bacilli</taxon>
        <taxon>Bacillales</taxon>
        <taxon>Bacillaceae</taxon>
        <taxon>Lysinibacillus</taxon>
    </lineage>
</organism>
<proteinExistence type="inferred from homology"/>
<comment type="cofactor">
    <cofactor evidence="1">
        <name>thiamine diphosphate</name>
        <dbReference type="ChEBI" id="CHEBI:58937"/>
    </cofactor>
</comment>
<dbReference type="Gene3D" id="3.40.50.970">
    <property type="match status" value="1"/>
</dbReference>
<evidence type="ECO:0000256" key="1">
    <source>
        <dbReference type="ARBA" id="ARBA00001964"/>
    </source>
</evidence>
<evidence type="ECO:0000313" key="6">
    <source>
        <dbReference type="Proteomes" id="UP000234956"/>
    </source>
</evidence>
<evidence type="ECO:0000256" key="3">
    <source>
        <dbReference type="ARBA" id="ARBA00023052"/>
    </source>
</evidence>
<dbReference type="EMBL" id="PDFK01000001">
    <property type="protein sequence ID" value="PKU53618.1"/>
    <property type="molecule type" value="Genomic_DNA"/>
</dbReference>
<sequence length="323" mass="35437">MNNTLKNHKMLARLGQRGTFGMVMLEKAKKKEDLLVITADVSIPAGLDRYRKQHSDKFIDVGIAEQNMIGIAAGLASEGFDVYTTTYAPFHTLRCLEQIRMDIGEMKHPVRMVGLSSGVVLGMIGNMHCSFEDIAVIRAIPNIAIISPADSFELVKVLEALESYPNPVYLRLTSGAPSPIIYKEDYNFEIGKTISVKNGEDIAIFATGSIISEAIKAAELLELEGINTEVINVHTIRPLDNEGIKMVIKDKKLLVSMEEHVIAGGLGSAISEAIAMEVKKPPHLMIGLPSDYSRAGIYEEMLDYYGLTANKVAKSIKETLNNI</sequence>
<dbReference type="PANTHER" id="PTHR43825">
    <property type="entry name" value="PYRUVATE DEHYDROGENASE E1 COMPONENT"/>
    <property type="match status" value="1"/>
</dbReference>
<comment type="similarity">
    <text evidence="2">Belongs to the transketolase family.</text>
</comment>
<keyword evidence="3" id="KW-0786">Thiamine pyrophosphate</keyword>
<dbReference type="InterPro" id="IPR005475">
    <property type="entry name" value="Transketolase-like_Pyr-bd"/>
</dbReference>
<feature type="domain" description="Transketolase-like pyrimidine-binding" evidence="4">
    <location>
        <begin position="14"/>
        <end position="180"/>
    </location>
</feature>